<protein>
    <submittedName>
        <fullName evidence="2">Uncharacterized protein</fullName>
    </submittedName>
</protein>
<organism evidence="2 3">
    <name type="scientific">Trichoderma harzianum CBS 226.95</name>
    <dbReference type="NCBI Taxonomy" id="983964"/>
    <lineage>
        <taxon>Eukaryota</taxon>
        <taxon>Fungi</taxon>
        <taxon>Dikarya</taxon>
        <taxon>Ascomycota</taxon>
        <taxon>Pezizomycotina</taxon>
        <taxon>Sordariomycetes</taxon>
        <taxon>Hypocreomycetidae</taxon>
        <taxon>Hypocreales</taxon>
        <taxon>Hypocreaceae</taxon>
        <taxon>Trichoderma</taxon>
    </lineage>
</organism>
<evidence type="ECO:0000256" key="1">
    <source>
        <dbReference type="SAM" id="Phobius"/>
    </source>
</evidence>
<accession>A0A2T4AHW7</accession>
<evidence type="ECO:0000313" key="3">
    <source>
        <dbReference type="Proteomes" id="UP000241690"/>
    </source>
</evidence>
<keyword evidence="1" id="KW-1133">Transmembrane helix</keyword>
<dbReference type="GeneID" id="36623296"/>
<name>A0A2T4AHW7_TRIHA</name>
<keyword evidence="1" id="KW-0472">Membrane</keyword>
<feature type="transmembrane region" description="Helical" evidence="1">
    <location>
        <begin position="6"/>
        <end position="24"/>
    </location>
</feature>
<gene>
    <name evidence="2" type="ORF">M431DRAFT_383562</name>
</gene>
<evidence type="ECO:0000313" key="2">
    <source>
        <dbReference type="EMBL" id="PTB56643.1"/>
    </source>
</evidence>
<keyword evidence="1" id="KW-0812">Transmembrane</keyword>
<dbReference type="AlphaFoldDB" id="A0A2T4AHW7"/>
<dbReference type="Proteomes" id="UP000241690">
    <property type="component" value="Unassembled WGS sequence"/>
</dbReference>
<sequence>MSCLHLITGFSLVWAVVLLCFWIEPVSIKFPTSRVQPLWRVSLTIHTCTKHVSREQSPVPGTVCVCEHAQSHAVGPTQKIAVNLGANPPDWRQAPRHLNAASLDEMMMMAIQPVRLRPQRMECEGYLYYYCTFNAGGASWRGSVFAPLAANFDGCKRANINQHSCGYANQRGAIGRSLQCHRIPFWFPNNIHNLSMRLDRFFALGKKIK</sequence>
<reference evidence="2 3" key="1">
    <citation type="submission" date="2016-07" db="EMBL/GenBank/DDBJ databases">
        <title>Multiple horizontal gene transfer events from other fungi enriched the ability of initially mycotrophic Trichoderma (Ascomycota) to feed on dead plant biomass.</title>
        <authorList>
            <consortium name="DOE Joint Genome Institute"/>
            <person name="Aerts A."/>
            <person name="Atanasova L."/>
            <person name="Chenthamara K."/>
            <person name="Zhang J."/>
            <person name="Grujic M."/>
            <person name="Henrissat B."/>
            <person name="Kuo A."/>
            <person name="Salamov A."/>
            <person name="Lipzen A."/>
            <person name="Labutti K."/>
            <person name="Barry K."/>
            <person name="Miao Y."/>
            <person name="Rahimi M.J."/>
            <person name="Shen Q."/>
            <person name="Grigoriev I.V."/>
            <person name="Kubicek C.P."/>
            <person name="Druzhinina I.S."/>
        </authorList>
    </citation>
    <scope>NUCLEOTIDE SEQUENCE [LARGE SCALE GENOMIC DNA]</scope>
    <source>
        <strain evidence="2 3">CBS 226.95</strain>
    </source>
</reference>
<proteinExistence type="predicted"/>
<dbReference type="EMBL" id="KZ679678">
    <property type="protein sequence ID" value="PTB56643.1"/>
    <property type="molecule type" value="Genomic_DNA"/>
</dbReference>
<dbReference type="RefSeq" id="XP_024776320.1">
    <property type="nucleotide sequence ID" value="XM_024914730.1"/>
</dbReference>
<keyword evidence="3" id="KW-1185">Reference proteome</keyword>